<sequence length="106" mass="12855">MSYCTGSAARKHEFGWQHCSIYMQCRFCHQRCRYTQVCVWCLEWHVSYLRTNNDDNVDHHGNNNHYNNNDSQHSGNNHHPNWYNNFNNNYRPTTNNYDPSYSNTFR</sequence>
<dbReference type="Proteomes" id="UP000828390">
    <property type="component" value="Unassembled WGS sequence"/>
</dbReference>
<gene>
    <name evidence="2" type="ORF">DPMN_075058</name>
</gene>
<feature type="region of interest" description="Disordered" evidence="1">
    <location>
        <begin position="58"/>
        <end position="106"/>
    </location>
</feature>
<reference evidence="2" key="1">
    <citation type="journal article" date="2019" name="bioRxiv">
        <title>The Genome of the Zebra Mussel, Dreissena polymorpha: A Resource for Invasive Species Research.</title>
        <authorList>
            <person name="McCartney M.A."/>
            <person name="Auch B."/>
            <person name="Kono T."/>
            <person name="Mallez S."/>
            <person name="Zhang Y."/>
            <person name="Obille A."/>
            <person name="Becker A."/>
            <person name="Abrahante J.E."/>
            <person name="Garbe J."/>
            <person name="Badalamenti J.P."/>
            <person name="Herman A."/>
            <person name="Mangelson H."/>
            <person name="Liachko I."/>
            <person name="Sullivan S."/>
            <person name="Sone E.D."/>
            <person name="Koren S."/>
            <person name="Silverstein K.A.T."/>
            <person name="Beckman K.B."/>
            <person name="Gohl D.M."/>
        </authorList>
    </citation>
    <scope>NUCLEOTIDE SEQUENCE</scope>
    <source>
        <strain evidence="2">Duluth1</strain>
        <tissue evidence="2">Whole animal</tissue>
    </source>
</reference>
<feature type="compositionally biased region" description="Polar residues" evidence="1">
    <location>
        <begin position="97"/>
        <end position="106"/>
    </location>
</feature>
<protein>
    <submittedName>
        <fullName evidence="2">Uncharacterized protein</fullName>
    </submittedName>
</protein>
<organism evidence="2 3">
    <name type="scientific">Dreissena polymorpha</name>
    <name type="common">Zebra mussel</name>
    <name type="synonym">Mytilus polymorpha</name>
    <dbReference type="NCBI Taxonomy" id="45954"/>
    <lineage>
        <taxon>Eukaryota</taxon>
        <taxon>Metazoa</taxon>
        <taxon>Spiralia</taxon>
        <taxon>Lophotrochozoa</taxon>
        <taxon>Mollusca</taxon>
        <taxon>Bivalvia</taxon>
        <taxon>Autobranchia</taxon>
        <taxon>Heteroconchia</taxon>
        <taxon>Euheterodonta</taxon>
        <taxon>Imparidentia</taxon>
        <taxon>Neoheterodontei</taxon>
        <taxon>Myida</taxon>
        <taxon>Dreissenoidea</taxon>
        <taxon>Dreissenidae</taxon>
        <taxon>Dreissena</taxon>
    </lineage>
</organism>
<name>A0A9D3YIU9_DREPO</name>
<evidence type="ECO:0000313" key="3">
    <source>
        <dbReference type="Proteomes" id="UP000828390"/>
    </source>
</evidence>
<evidence type="ECO:0000256" key="1">
    <source>
        <dbReference type="SAM" id="MobiDB-lite"/>
    </source>
</evidence>
<proteinExistence type="predicted"/>
<reference evidence="2" key="2">
    <citation type="submission" date="2020-11" db="EMBL/GenBank/DDBJ databases">
        <authorList>
            <person name="McCartney M.A."/>
            <person name="Auch B."/>
            <person name="Kono T."/>
            <person name="Mallez S."/>
            <person name="Becker A."/>
            <person name="Gohl D.M."/>
            <person name="Silverstein K.A.T."/>
            <person name="Koren S."/>
            <person name="Bechman K.B."/>
            <person name="Herman A."/>
            <person name="Abrahante J.E."/>
            <person name="Garbe J."/>
        </authorList>
    </citation>
    <scope>NUCLEOTIDE SEQUENCE</scope>
    <source>
        <strain evidence="2">Duluth1</strain>
        <tissue evidence="2">Whole animal</tissue>
    </source>
</reference>
<dbReference type="EMBL" id="JAIWYP010000015">
    <property type="protein sequence ID" value="KAH3700090.1"/>
    <property type="molecule type" value="Genomic_DNA"/>
</dbReference>
<feature type="compositionally biased region" description="Low complexity" evidence="1">
    <location>
        <begin position="77"/>
        <end position="96"/>
    </location>
</feature>
<evidence type="ECO:0000313" key="2">
    <source>
        <dbReference type="EMBL" id="KAH3700090.1"/>
    </source>
</evidence>
<dbReference type="AlphaFoldDB" id="A0A9D3YIU9"/>
<accession>A0A9D3YIU9</accession>
<comment type="caution">
    <text evidence="2">The sequence shown here is derived from an EMBL/GenBank/DDBJ whole genome shotgun (WGS) entry which is preliminary data.</text>
</comment>
<keyword evidence="3" id="KW-1185">Reference proteome</keyword>